<evidence type="ECO:0000256" key="4">
    <source>
        <dbReference type="ARBA" id="ARBA00023136"/>
    </source>
</evidence>
<comment type="subcellular location">
    <subcellularLocation>
        <location evidence="1">Membrane</location>
        <topology evidence="1">Multi-pass membrane protein</topology>
    </subcellularLocation>
</comment>
<evidence type="ECO:0000256" key="3">
    <source>
        <dbReference type="ARBA" id="ARBA00022989"/>
    </source>
</evidence>
<keyword evidence="8" id="KW-1185">Reference proteome</keyword>
<keyword evidence="3 5" id="KW-1133">Transmembrane helix</keyword>
<feature type="domain" description="O-antigen ligase-related" evidence="6">
    <location>
        <begin position="211"/>
        <end position="353"/>
    </location>
</feature>
<evidence type="ECO:0000313" key="7">
    <source>
        <dbReference type="EMBL" id="NBD24203.1"/>
    </source>
</evidence>
<feature type="transmembrane region" description="Helical" evidence="5">
    <location>
        <begin position="345"/>
        <end position="364"/>
    </location>
</feature>
<organism evidence="7 8">
    <name type="scientific">Paenibacillus glycinis</name>
    <dbReference type="NCBI Taxonomy" id="2697035"/>
    <lineage>
        <taxon>Bacteria</taxon>
        <taxon>Bacillati</taxon>
        <taxon>Bacillota</taxon>
        <taxon>Bacilli</taxon>
        <taxon>Bacillales</taxon>
        <taxon>Paenibacillaceae</taxon>
        <taxon>Paenibacillus</taxon>
    </lineage>
</organism>
<feature type="transmembrane region" description="Helical" evidence="5">
    <location>
        <begin position="222"/>
        <end position="238"/>
    </location>
</feature>
<reference evidence="7 8" key="1">
    <citation type="submission" date="2020-01" db="EMBL/GenBank/DDBJ databases">
        <title>Paenibacillus soybeanensis sp. nov. isolated from the nodules of soybean (Glycine max(L.) Merr).</title>
        <authorList>
            <person name="Wang H."/>
        </authorList>
    </citation>
    <scope>NUCLEOTIDE SEQUENCE [LARGE SCALE GENOMIC DNA]</scope>
    <source>
        <strain evidence="7 8">T1</strain>
    </source>
</reference>
<proteinExistence type="predicted"/>
<evidence type="ECO:0000259" key="6">
    <source>
        <dbReference type="Pfam" id="PF04932"/>
    </source>
</evidence>
<dbReference type="EMBL" id="JAAAMV010000005">
    <property type="protein sequence ID" value="NBD24203.1"/>
    <property type="molecule type" value="Genomic_DNA"/>
</dbReference>
<protein>
    <recommendedName>
        <fullName evidence="6">O-antigen ligase-related domain-containing protein</fullName>
    </recommendedName>
</protein>
<feature type="transmembrane region" description="Helical" evidence="5">
    <location>
        <begin position="89"/>
        <end position="106"/>
    </location>
</feature>
<gene>
    <name evidence="7" type="ORF">GT019_09980</name>
</gene>
<feature type="transmembrane region" description="Helical" evidence="5">
    <location>
        <begin position="118"/>
        <end position="134"/>
    </location>
</feature>
<evidence type="ECO:0000256" key="5">
    <source>
        <dbReference type="SAM" id="Phobius"/>
    </source>
</evidence>
<dbReference type="Proteomes" id="UP000665561">
    <property type="component" value="Unassembled WGS sequence"/>
</dbReference>
<name>A0ABW9XNI7_9BACL</name>
<feature type="transmembrane region" description="Helical" evidence="5">
    <location>
        <begin position="250"/>
        <end position="270"/>
    </location>
</feature>
<keyword evidence="2 5" id="KW-0812">Transmembrane</keyword>
<dbReference type="Pfam" id="PF04932">
    <property type="entry name" value="Wzy_C"/>
    <property type="match status" value="1"/>
</dbReference>
<keyword evidence="4 5" id="KW-0472">Membrane</keyword>
<evidence type="ECO:0000256" key="2">
    <source>
        <dbReference type="ARBA" id="ARBA00022692"/>
    </source>
</evidence>
<feature type="transmembrane region" description="Helical" evidence="5">
    <location>
        <begin position="140"/>
        <end position="159"/>
    </location>
</feature>
<evidence type="ECO:0000256" key="1">
    <source>
        <dbReference type="ARBA" id="ARBA00004141"/>
    </source>
</evidence>
<sequence length="425" mass="46891">MSMSTILILLLFAAMVLFFIQCVTELNLQMDAGYVFGFSIFFDLIGHFYKLYVPGNSLFLLLAVPVLPVLYCLFQRPTDSWDIVKDQGIWLWFLFFGYSIVSLSWAVNDSSGLVKEQILFIHGVIPGVYTYIVYKKYGKFSWTVVALFGLAYAIAHLALGGYTAEYPGRLTLPGGNPIFDARMSLIAVAVSLWGRNIPLFVRLVTIGVAMTSAIYTQSRGPLVAFVIANLIGLLIIGVNKYRKGELKAYYSYFQLAFVAIIVSGIAASFFTTQITDWIGGSRFAVLVDKGQLEGDDNFTGRLDLQLKALGKLEQYPYFGTGLGGNTPTVARDFPHNIVLEIGSELGFVGLFLWGLALTVSMWAVKRNTILVVLLLQTLGSALVSGDFGFNYEYILVAFVSLAFLPKREARGAGNNEKAAVPNYRA</sequence>
<comment type="caution">
    <text evidence="7">The sequence shown here is derived from an EMBL/GenBank/DDBJ whole genome shotgun (WGS) entry which is preliminary data.</text>
</comment>
<dbReference type="InterPro" id="IPR007016">
    <property type="entry name" value="O-antigen_ligase-rel_domated"/>
</dbReference>
<evidence type="ECO:0000313" key="8">
    <source>
        <dbReference type="Proteomes" id="UP000665561"/>
    </source>
</evidence>
<accession>A0ABW9XNI7</accession>
<feature type="transmembrane region" description="Helical" evidence="5">
    <location>
        <begin position="58"/>
        <end position="77"/>
    </location>
</feature>